<dbReference type="EMBL" id="JOTP01000004">
    <property type="protein sequence ID" value="KEP27437.1"/>
    <property type="molecule type" value="Genomic_DNA"/>
</dbReference>
<reference evidence="1 2" key="1">
    <citation type="submission" date="2012-09" db="EMBL/GenBank/DDBJ databases">
        <title>Genome Sequence of Bacillus sp. DW5-4.</title>
        <authorList>
            <person name="Lai Q."/>
            <person name="Liu Y."/>
            <person name="Shao Z."/>
        </authorList>
    </citation>
    <scope>NUCLEOTIDE SEQUENCE [LARGE SCALE GENOMIC DNA]</scope>
    <source>
        <strain evidence="1 2">DW5-4</strain>
    </source>
</reference>
<keyword evidence="2" id="KW-1185">Reference proteome</keyword>
<dbReference type="Proteomes" id="UP000028091">
    <property type="component" value="Unassembled WGS sequence"/>
</dbReference>
<evidence type="ECO:0008006" key="3">
    <source>
        <dbReference type="Google" id="ProtNLM"/>
    </source>
</evidence>
<evidence type="ECO:0000313" key="1">
    <source>
        <dbReference type="EMBL" id="KEP27437.1"/>
    </source>
</evidence>
<dbReference type="RefSeq" id="WP_034319182.1">
    <property type="nucleotide sequence ID" value="NZ_JBCMYH010000014.1"/>
</dbReference>
<proteinExistence type="predicted"/>
<dbReference type="eggNOG" id="ENOG50343SB">
    <property type="taxonomic scope" value="Bacteria"/>
</dbReference>
<dbReference type="AlphaFoldDB" id="A0A081LDW1"/>
<dbReference type="OrthoDB" id="2894333at2"/>
<accession>A0A081LDW1</accession>
<organism evidence="1 2">
    <name type="scientific">Bacillus zhangzhouensis</name>
    <dbReference type="NCBI Taxonomy" id="1178540"/>
    <lineage>
        <taxon>Bacteria</taxon>
        <taxon>Bacillati</taxon>
        <taxon>Bacillota</taxon>
        <taxon>Bacilli</taxon>
        <taxon>Bacillales</taxon>
        <taxon>Bacillaceae</taxon>
        <taxon>Bacillus</taxon>
    </lineage>
</organism>
<protein>
    <recommendedName>
        <fullName evidence="3">YodL-like protein</fullName>
    </recommendedName>
</protein>
<comment type="caution">
    <text evidence="1">The sequence shown here is derived from an EMBL/GenBank/DDBJ whole genome shotgun (WGS) entry which is preliminary data.</text>
</comment>
<evidence type="ECO:0000313" key="2">
    <source>
        <dbReference type="Proteomes" id="UP000028091"/>
    </source>
</evidence>
<gene>
    <name evidence="1" type="ORF">BA70_14005</name>
</gene>
<sequence length="105" mass="12193">MQLTLRFFQKKPSAYHLTIYQTPEYGAVSGHQPVYRTKIGGRTHLDVLEKAFSTFNVHDTVPNDYNARFITTGDIVVIDDRKKGKCYYQLFPAGWKRSERLMTMS</sequence>
<name>A0A081LDW1_9BACI</name>